<dbReference type="PANTHER" id="PTHR12358">
    <property type="entry name" value="SPHINGOSINE KINASE"/>
    <property type="match status" value="1"/>
</dbReference>
<evidence type="ECO:0000256" key="2">
    <source>
        <dbReference type="ARBA" id="ARBA00022741"/>
    </source>
</evidence>
<keyword evidence="8" id="KW-1185">Reference proteome</keyword>
<dbReference type="InterPro" id="IPR050187">
    <property type="entry name" value="Lipid_Phosphate_FormReg"/>
</dbReference>
<keyword evidence="2" id="KW-0547">Nucleotide-binding</keyword>
<feature type="region of interest" description="Disordered" evidence="5">
    <location>
        <begin position="1"/>
        <end position="27"/>
    </location>
</feature>
<dbReference type="Pfam" id="PF00781">
    <property type="entry name" value="DAGK_cat"/>
    <property type="match status" value="1"/>
</dbReference>
<feature type="region of interest" description="Disordered" evidence="5">
    <location>
        <begin position="133"/>
        <end position="166"/>
    </location>
</feature>
<dbReference type="InterPro" id="IPR017438">
    <property type="entry name" value="ATP-NAD_kinase_N"/>
</dbReference>
<feature type="compositionally biased region" description="Basic and acidic residues" evidence="5">
    <location>
        <begin position="146"/>
        <end position="157"/>
    </location>
</feature>
<dbReference type="RefSeq" id="WP_276302898.1">
    <property type="nucleotide sequence ID" value="NZ_CP119992.1"/>
</dbReference>
<evidence type="ECO:0000256" key="4">
    <source>
        <dbReference type="ARBA" id="ARBA00022840"/>
    </source>
</evidence>
<dbReference type="GO" id="GO:0016301">
    <property type="term" value="F:kinase activity"/>
    <property type="evidence" value="ECO:0007669"/>
    <property type="project" value="UniProtKB-KW"/>
</dbReference>
<dbReference type="SUPFAM" id="SSF111331">
    <property type="entry name" value="NAD kinase/diacylglycerol kinase-like"/>
    <property type="match status" value="1"/>
</dbReference>
<gene>
    <name evidence="7" type="ORF">ACFQPE_13850</name>
</gene>
<evidence type="ECO:0000256" key="1">
    <source>
        <dbReference type="ARBA" id="ARBA00022679"/>
    </source>
</evidence>
<evidence type="ECO:0000256" key="3">
    <source>
        <dbReference type="ARBA" id="ARBA00022777"/>
    </source>
</evidence>
<dbReference type="InterPro" id="IPR001206">
    <property type="entry name" value="Diacylglycerol_kinase_cat_dom"/>
</dbReference>
<dbReference type="AlphaFoldDB" id="A0ABD6ABT0"/>
<evidence type="ECO:0000313" key="7">
    <source>
        <dbReference type="EMBL" id="MFC7317865.1"/>
    </source>
</evidence>
<dbReference type="PANTHER" id="PTHR12358:SF54">
    <property type="entry name" value="SPHINGOSINE KINASE RELATED PROTEIN"/>
    <property type="match status" value="1"/>
</dbReference>
<evidence type="ECO:0000256" key="5">
    <source>
        <dbReference type="SAM" id="MobiDB-lite"/>
    </source>
</evidence>
<dbReference type="Gene3D" id="3.40.50.10330">
    <property type="entry name" value="Probable inorganic polyphosphate/atp-NAD kinase, domain 1"/>
    <property type="match status" value="1"/>
</dbReference>
<dbReference type="InterPro" id="IPR045540">
    <property type="entry name" value="YegS/DAGK_C"/>
</dbReference>
<keyword evidence="3 7" id="KW-0418">Kinase</keyword>
<evidence type="ECO:0000259" key="6">
    <source>
        <dbReference type="PROSITE" id="PS50146"/>
    </source>
</evidence>
<sequence length="344" mass="34857">MDRAADGSPGADEPPVRIVLNPESGSADHARRVRGVAAERGYGVVETDSAADARRATRAAIDDGVGTLVPCGGDGTVHTVVQALFEADALDAVTLGVLPAGTANLFARNLDVGTLDAGFDALDAGRRRRIDVGRVTGADAGSAGEGTREPDPPERGRPASARAVPEGSDGEAFVTSFVAGFPAVASGAAGSGLKARLGTLAFAVSAVGEATAYEPHPVELALETPTGERTWAGDALCLLAGNSRRFTGEGGQGHVEDGLLEVAVVESLAPLEALREAAVHRLFDRGTEGVARFDAAAAAVTFLDGPVSVSLDGELSTRESFVLSAVPAALSVLVGPDYDPDPAT</sequence>
<dbReference type="PROSITE" id="PS50146">
    <property type="entry name" value="DAGK"/>
    <property type="match status" value="1"/>
</dbReference>
<keyword evidence="4" id="KW-0067">ATP-binding</keyword>
<dbReference type="SMART" id="SM00046">
    <property type="entry name" value="DAGKc"/>
    <property type="match status" value="1"/>
</dbReference>
<protein>
    <submittedName>
        <fullName evidence="7">Diacylglycerol/lipid kinase family protein</fullName>
        <ecNumber evidence="7">2.7.1.-</ecNumber>
    </submittedName>
</protein>
<dbReference type="Proteomes" id="UP001596547">
    <property type="component" value="Unassembled WGS sequence"/>
</dbReference>
<dbReference type="GeneID" id="79315452"/>
<keyword evidence="1 7" id="KW-0808">Transferase</keyword>
<feature type="domain" description="DAGKc" evidence="6">
    <location>
        <begin position="11"/>
        <end position="139"/>
    </location>
</feature>
<dbReference type="Pfam" id="PF19279">
    <property type="entry name" value="YegS_C"/>
    <property type="match status" value="1"/>
</dbReference>
<dbReference type="InterPro" id="IPR016064">
    <property type="entry name" value="NAD/diacylglycerol_kinase_sf"/>
</dbReference>
<dbReference type="Gene3D" id="2.60.200.40">
    <property type="match status" value="1"/>
</dbReference>
<dbReference type="EMBL" id="JBHTBF010000002">
    <property type="protein sequence ID" value="MFC7317865.1"/>
    <property type="molecule type" value="Genomic_DNA"/>
</dbReference>
<reference evidence="7 8" key="1">
    <citation type="journal article" date="2019" name="Int. J. Syst. Evol. Microbiol.">
        <title>The Global Catalogue of Microorganisms (GCM) 10K type strain sequencing project: providing services to taxonomists for standard genome sequencing and annotation.</title>
        <authorList>
            <consortium name="The Broad Institute Genomics Platform"/>
            <consortium name="The Broad Institute Genome Sequencing Center for Infectious Disease"/>
            <person name="Wu L."/>
            <person name="Ma J."/>
        </authorList>
    </citation>
    <scope>NUCLEOTIDE SEQUENCE [LARGE SCALE GENOMIC DNA]</scope>
    <source>
        <strain evidence="7 8">PSR21</strain>
    </source>
</reference>
<dbReference type="EC" id="2.7.1.-" evidence="7"/>
<comment type="caution">
    <text evidence="7">The sequence shown here is derived from an EMBL/GenBank/DDBJ whole genome shotgun (WGS) entry which is preliminary data.</text>
</comment>
<name>A0ABD6ABT0_9EURY</name>
<evidence type="ECO:0000313" key="8">
    <source>
        <dbReference type="Proteomes" id="UP001596547"/>
    </source>
</evidence>
<proteinExistence type="predicted"/>
<organism evidence="7 8">
    <name type="scientific">Halomarina halobia</name>
    <dbReference type="NCBI Taxonomy" id="3033386"/>
    <lineage>
        <taxon>Archaea</taxon>
        <taxon>Methanobacteriati</taxon>
        <taxon>Methanobacteriota</taxon>
        <taxon>Stenosarchaea group</taxon>
        <taxon>Halobacteria</taxon>
        <taxon>Halobacteriales</taxon>
        <taxon>Natronomonadaceae</taxon>
        <taxon>Halomarina</taxon>
    </lineage>
</organism>
<accession>A0ABD6ABT0</accession>